<dbReference type="Proteomes" id="UP000743370">
    <property type="component" value="Unassembled WGS sequence"/>
</dbReference>
<name>A0A8T0KXR4_PHAAN</name>
<dbReference type="AlphaFoldDB" id="A0A8T0KXR4"/>
<dbReference type="EMBL" id="JABFOF010000002">
    <property type="protein sequence ID" value="KAG2404474.1"/>
    <property type="molecule type" value="Genomic_DNA"/>
</dbReference>
<sequence>MREEGCIVVPHKSLDLQLFRKEGLLFQDWIAHQGLAKLVKGVNIKIDDDVWLSFTGLKGEGYKSHVHDFHVNKWKKWKEIYKDCLRYPRGHRVNKLYKHDGMKREEKCVLLYLLGYYYQGDIYMIV</sequence>
<evidence type="ECO:0000313" key="1">
    <source>
        <dbReference type="EMBL" id="KAG2404474.1"/>
    </source>
</evidence>
<accession>A0A8T0KXR4</accession>
<gene>
    <name evidence="1" type="ORF">HKW66_Vig0113960</name>
</gene>
<evidence type="ECO:0000313" key="2">
    <source>
        <dbReference type="Proteomes" id="UP000743370"/>
    </source>
</evidence>
<protein>
    <submittedName>
        <fullName evidence="1">Uncharacterized protein</fullName>
    </submittedName>
</protein>
<comment type="caution">
    <text evidence="1">The sequence shown here is derived from an EMBL/GenBank/DDBJ whole genome shotgun (WGS) entry which is preliminary data.</text>
</comment>
<proteinExistence type="predicted"/>
<reference evidence="1 2" key="1">
    <citation type="submission" date="2020-05" db="EMBL/GenBank/DDBJ databases">
        <title>Vigna angularis (adzuki bean) Var. LongXiaoDou No. 4 denovo assembly.</title>
        <authorList>
            <person name="Xiang H."/>
        </authorList>
    </citation>
    <scope>NUCLEOTIDE SEQUENCE [LARGE SCALE GENOMIC DNA]</scope>
    <source>
        <tissue evidence="1">Leaf</tissue>
    </source>
</reference>
<organism evidence="1 2">
    <name type="scientific">Phaseolus angularis</name>
    <name type="common">Azuki bean</name>
    <name type="synonym">Vigna angularis</name>
    <dbReference type="NCBI Taxonomy" id="3914"/>
    <lineage>
        <taxon>Eukaryota</taxon>
        <taxon>Viridiplantae</taxon>
        <taxon>Streptophyta</taxon>
        <taxon>Embryophyta</taxon>
        <taxon>Tracheophyta</taxon>
        <taxon>Spermatophyta</taxon>
        <taxon>Magnoliopsida</taxon>
        <taxon>eudicotyledons</taxon>
        <taxon>Gunneridae</taxon>
        <taxon>Pentapetalae</taxon>
        <taxon>rosids</taxon>
        <taxon>fabids</taxon>
        <taxon>Fabales</taxon>
        <taxon>Fabaceae</taxon>
        <taxon>Papilionoideae</taxon>
        <taxon>50 kb inversion clade</taxon>
        <taxon>NPAAA clade</taxon>
        <taxon>indigoferoid/millettioid clade</taxon>
        <taxon>Phaseoleae</taxon>
        <taxon>Vigna</taxon>
    </lineage>
</organism>